<dbReference type="InterPro" id="IPR050629">
    <property type="entry name" value="STE20/SPS1-PAK"/>
</dbReference>
<dbReference type="EMBL" id="HACM01004856">
    <property type="protein sequence ID" value="CRZ05298.1"/>
    <property type="molecule type" value="Transcribed_RNA"/>
</dbReference>
<keyword evidence="6" id="KW-0418">Kinase</keyword>
<sequence>MENGAVGTEDPTMIFELLEMLGQGSYGAVYKARDKRDGKSVAVKLIPVENDLTDLMKEIRILEKCRSPNVVQYLGSYKRLNEIWVKQFLHVNTLTIPGSYNKGCFTSCICYM</sequence>
<dbReference type="InterPro" id="IPR011009">
    <property type="entry name" value="Kinase-like_dom_sf"/>
</dbReference>
<evidence type="ECO:0000256" key="4">
    <source>
        <dbReference type="ARBA" id="ARBA00022679"/>
    </source>
</evidence>
<keyword evidence="4" id="KW-0808">Transferase</keyword>
<evidence type="ECO:0000256" key="2">
    <source>
        <dbReference type="ARBA" id="ARBA00012513"/>
    </source>
</evidence>
<comment type="catalytic activity">
    <reaction evidence="9">
        <text>L-seryl-[protein] + ATP = O-phospho-L-seryl-[protein] + ADP + H(+)</text>
        <dbReference type="Rhea" id="RHEA:17989"/>
        <dbReference type="Rhea" id="RHEA-COMP:9863"/>
        <dbReference type="Rhea" id="RHEA-COMP:11604"/>
        <dbReference type="ChEBI" id="CHEBI:15378"/>
        <dbReference type="ChEBI" id="CHEBI:29999"/>
        <dbReference type="ChEBI" id="CHEBI:30616"/>
        <dbReference type="ChEBI" id="CHEBI:83421"/>
        <dbReference type="ChEBI" id="CHEBI:456216"/>
        <dbReference type="EC" id="2.7.11.1"/>
    </reaction>
</comment>
<dbReference type="InterPro" id="IPR017441">
    <property type="entry name" value="Protein_kinase_ATP_BS"/>
</dbReference>
<dbReference type="InterPro" id="IPR000719">
    <property type="entry name" value="Prot_kinase_dom"/>
</dbReference>
<dbReference type="PANTHER" id="PTHR48012">
    <property type="entry name" value="STERILE20-LIKE KINASE, ISOFORM B-RELATED"/>
    <property type="match status" value="1"/>
</dbReference>
<dbReference type="Pfam" id="PF00069">
    <property type="entry name" value="Pkinase"/>
    <property type="match status" value="1"/>
</dbReference>
<dbReference type="GO" id="GO:0005737">
    <property type="term" value="C:cytoplasm"/>
    <property type="evidence" value="ECO:0007669"/>
    <property type="project" value="TreeGrafter"/>
</dbReference>
<protein>
    <recommendedName>
        <fullName evidence="2">non-specific serine/threonine protein kinase</fullName>
        <ecNumber evidence="2">2.7.11.1</ecNumber>
    </recommendedName>
</protein>
<evidence type="ECO:0000256" key="9">
    <source>
        <dbReference type="ARBA" id="ARBA00048679"/>
    </source>
</evidence>
<name>A0A0H5QTJ3_9EUKA</name>
<keyword evidence="7 10" id="KW-0067">ATP-binding</keyword>
<dbReference type="Gene3D" id="3.30.200.20">
    <property type="entry name" value="Phosphorylase Kinase, domain 1"/>
    <property type="match status" value="1"/>
</dbReference>
<dbReference type="GO" id="GO:0005524">
    <property type="term" value="F:ATP binding"/>
    <property type="evidence" value="ECO:0007669"/>
    <property type="project" value="UniProtKB-UniRule"/>
</dbReference>
<dbReference type="PROSITE" id="PS50011">
    <property type="entry name" value="PROTEIN_KINASE_DOM"/>
    <property type="match status" value="1"/>
</dbReference>
<evidence type="ECO:0000259" key="11">
    <source>
        <dbReference type="PROSITE" id="PS50011"/>
    </source>
</evidence>
<reference evidence="12" key="1">
    <citation type="submission" date="2015-04" db="EMBL/GenBank/DDBJ databases">
        <title>The genome sequence of the plant pathogenic Rhizarian Plasmodiophora brassicae reveals insights in its biotrophic life cycle and the origin of chitin synthesis.</title>
        <authorList>
            <person name="Schwelm A."/>
            <person name="Fogelqvist J."/>
            <person name="Knaust A."/>
            <person name="Julke S."/>
            <person name="Lilja T."/>
            <person name="Dhandapani V."/>
            <person name="Bonilla-Rosso G."/>
            <person name="Karlsson M."/>
            <person name="Shevchenko A."/>
            <person name="Choi S.R."/>
            <person name="Kim H.G."/>
            <person name="Park J.Y."/>
            <person name="Lim Y.P."/>
            <person name="Ludwig-Muller J."/>
            <person name="Dixelius C."/>
        </authorList>
    </citation>
    <scope>NUCLEOTIDE SEQUENCE</scope>
    <source>
        <tissue evidence="12">Potato root galls</tissue>
    </source>
</reference>
<organism evidence="12">
    <name type="scientific">Spongospora subterranea</name>
    <dbReference type="NCBI Taxonomy" id="70186"/>
    <lineage>
        <taxon>Eukaryota</taxon>
        <taxon>Sar</taxon>
        <taxon>Rhizaria</taxon>
        <taxon>Endomyxa</taxon>
        <taxon>Phytomyxea</taxon>
        <taxon>Plasmodiophorida</taxon>
        <taxon>Plasmodiophoridae</taxon>
        <taxon>Spongospora</taxon>
    </lineage>
</organism>
<feature type="binding site" evidence="10">
    <location>
        <position position="44"/>
    </location>
    <ligand>
        <name>ATP</name>
        <dbReference type="ChEBI" id="CHEBI:30616"/>
    </ligand>
</feature>
<evidence type="ECO:0000313" key="12">
    <source>
        <dbReference type="EMBL" id="CRZ05298.1"/>
    </source>
</evidence>
<feature type="domain" description="Protein kinase" evidence="11">
    <location>
        <begin position="15"/>
        <end position="112"/>
    </location>
</feature>
<dbReference type="PROSITE" id="PS00107">
    <property type="entry name" value="PROTEIN_KINASE_ATP"/>
    <property type="match status" value="1"/>
</dbReference>
<dbReference type="EMBL" id="HACM01004855">
    <property type="protein sequence ID" value="CRZ05297.1"/>
    <property type="molecule type" value="Transcribed_RNA"/>
</dbReference>
<evidence type="ECO:0000256" key="6">
    <source>
        <dbReference type="ARBA" id="ARBA00022777"/>
    </source>
</evidence>
<evidence type="ECO:0000256" key="7">
    <source>
        <dbReference type="ARBA" id="ARBA00022840"/>
    </source>
</evidence>
<evidence type="ECO:0000256" key="3">
    <source>
        <dbReference type="ARBA" id="ARBA00022527"/>
    </source>
</evidence>
<accession>A0A0H5QTJ3</accession>
<dbReference type="EC" id="2.7.11.1" evidence="2"/>
<evidence type="ECO:0000256" key="5">
    <source>
        <dbReference type="ARBA" id="ARBA00022741"/>
    </source>
</evidence>
<evidence type="ECO:0000256" key="8">
    <source>
        <dbReference type="ARBA" id="ARBA00047899"/>
    </source>
</evidence>
<evidence type="ECO:0000256" key="10">
    <source>
        <dbReference type="PROSITE-ProRule" id="PRU10141"/>
    </source>
</evidence>
<comment type="similarity">
    <text evidence="1">Belongs to the protein kinase superfamily. STE Ser/Thr protein kinase family. STE20 subfamily.</text>
</comment>
<proteinExistence type="inferred from homology"/>
<comment type="catalytic activity">
    <reaction evidence="8">
        <text>L-threonyl-[protein] + ATP = O-phospho-L-threonyl-[protein] + ADP + H(+)</text>
        <dbReference type="Rhea" id="RHEA:46608"/>
        <dbReference type="Rhea" id="RHEA-COMP:11060"/>
        <dbReference type="Rhea" id="RHEA-COMP:11605"/>
        <dbReference type="ChEBI" id="CHEBI:15378"/>
        <dbReference type="ChEBI" id="CHEBI:30013"/>
        <dbReference type="ChEBI" id="CHEBI:30616"/>
        <dbReference type="ChEBI" id="CHEBI:61977"/>
        <dbReference type="ChEBI" id="CHEBI:456216"/>
        <dbReference type="EC" id="2.7.11.1"/>
    </reaction>
</comment>
<dbReference type="SUPFAM" id="SSF56112">
    <property type="entry name" value="Protein kinase-like (PK-like)"/>
    <property type="match status" value="1"/>
</dbReference>
<dbReference type="GO" id="GO:0004674">
    <property type="term" value="F:protein serine/threonine kinase activity"/>
    <property type="evidence" value="ECO:0007669"/>
    <property type="project" value="UniProtKB-KW"/>
</dbReference>
<keyword evidence="5 10" id="KW-0547">Nucleotide-binding</keyword>
<evidence type="ECO:0000256" key="1">
    <source>
        <dbReference type="ARBA" id="ARBA00008874"/>
    </source>
</evidence>
<keyword evidence="3" id="KW-0723">Serine/threonine-protein kinase</keyword>
<dbReference type="AlphaFoldDB" id="A0A0H5QTJ3"/>
<dbReference type="PANTHER" id="PTHR48012:SF10">
    <property type="entry name" value="FI20177P1"/>
    <property type="match status" value="1"/>
</dbReference>